<dbReference type="PANTHER" id="PTHR24171">
    <property type="entry name" value="ANKYRIN REPEAT DOMAIN-CONTAINING PROTEIN 39-RELATED"/>
    <property type="match status" value="1"/>
</dbReference>
<evidence type="ECO:0000256" key="2">
    <source>
        <dbReference type="ARBA" id="ARBA00023043"/>
    </source>
</evidence>
<dbReference type="SUPFAM" id="SSF48403">
    <property type="entry name" value="Ankyrin repeat"/>
    <property type="match status" value="1"/>
</dbReference>
<evidence type="ECO:0008006" key="6">
    <source>
        <dbReference type="Google" id="ProtNLM"/>
    </source>
</evidence>
<dbReference type="InterPro" id="IPR002110">
    <property type="entry name" value="Ankyrin_rpt"/>
</dbReference>
<keyword evidence="5" id="KW-1185">Reference proteome</keyword>
<dbReference type="Gene3D" id="1.25.40.20">
    <property type="entry name" value="Ankyrin repeat-containing domain"/>
    <property type="match status" value="1"/>
</dbReference>
<keyword evidence="1" id="KW-0677">Repeat</keyword>
<dbReference type="PROSITE" id="PS50088">
    <property type="entry name" value="ANK_REPEAT"/>
    <property type="match status" value="2"/>
</dbReference>
<dbReference type="InterPro" id="IPR036770">
    <property type="entry name" value="Ankyrin_rpt-contain_sf"/>
</dbReference>
<comment type="caution">
    <text evidence="4">The sequence shown here is derived from an EMBL/GenBank/DDBJ whole genome shotgun (WGS) entry which is preliminary data.</text>
</comment>
<dbReference type="AlphaFoldDB" id="A0A9P3HC22"/>
<dbReference type="EMBL" id="BQFW01000008">
    <property type="protein sequence ID" value="GJJ73653.1"/>
    <property type="molecule type" value="Genomic_DNA"/>
</dbReference>
<dbReference type="Proteomes" id="UP000827284">
    <property type="component" value="Unassembled WGS sequence"/>
</dbReference>
<evidence type="ECO:0000313" key="5">
    <source>
        <dbReference type="Proteomes" id="UP000827284"/>
    </source>
</evidence>
<gene>
    <name evidence="4" type="ORF">EMPS_06011</name>
</gene>
<protein>
    <recommendedName>
        <fullName evidence="6">Ankyrin</fullName>
    </recommendedName>
</protein>
<reference evidence="4" key="1">
    <citation type="submission" date="2021-11" db="EMBL/GenBank/DDBJ databases">
        <authorList>
            <person name="Herlambang A."/>
            <person name="Guo Y."/>
            <person name="Takashima Y."/>
            <person name="Nishizawa T."/>
        </authorList>
    </citation>
    <scope>NUCLEOTIDE SEQUENCE</scope>
    <source>
        <strain evidence="4">E1425</strain>
    </source>
</reference>
<evidence type="ECO:0000256" key="1">
    <source>
        <dbReference type="ARBA" id="ARBA00022737"/>
    </source>
</evidence>
<name>A0A9P3HC22_9FUNG</name>
<proteinExistence type="predicted"/>
<evidence type="ECO:0000256" key="3">
    <source>
        <dbReference type="PROSITE-ProRule" id="PRU00023"/>
    </source>
</evidence>
<keyword evidence="2 3" id="KW-0040">ANK repeat</keyword>
<dbReference type="PROSITE" id="PS50297">
    <property type="entry name" value="ANK_REP_REGION"/>
    <property type="match status" value="2"/>
</dbReference>
<sequence length="225" mass="24358">MAQHSTSSSGCSDHHHHQPGHVCNHAPSSFAENLDEIEFSRSIHAACIANNSERVKTILSKGTRGGISPADSLDSSGYTALHYASRVGNKDICTLLLNAGADVDAKTPELGATPLMRAVQQNHLAVVRLLVSYGADVELVNSDRENVFHILAKAASSSSGQDRGEKFIGLARWLKVKADSQSGRFQRMLQALDLQGHRPQEYLHNCDGLADIWSLDADPHVTTQN</sequence>
<dbReference type="PRINTS" id="PR01415">
    <property type="entry name" value="ANKYRIN"/>
</dbReference>
<dbReference type="Pfam" id="PF12796">
    <property type="entry name" value="Ank_2"/>
    <property type="match status" value="1"/>
</dbReference>
<organism evidence="4 5">
    <name type="scientific">Entomortierella parvispora</name>
    <dbReference type="NCBI Taxonomy" id="205924"/>
    <lineage>
        <taxon>Eukaryota</taxon>
        <taxon>Fungi</taxon>
        <taxon>Fungi incertae sedis</taxon>
        <taxon>Mucoromycota</taxon>
        <taxon>Mortierellomycotina</taxon>
        <taxon>Mortierellomycetes</taxon>
        <taxon>Mortierellales</taxon>
        <taxon>Mortierellaceae</taxon>
        <taxon>Entomortierella</taxon>
    </lineage>
</organism>
<feature type="repeat" description="ANK" evidence="3">
    <location>
        <begin position="76"/>
        <end position="108"/>
    </location>
</feature>
<evidence type="ECO:0000313" key="4">
    <source>
        <dbReference type="EMBL" id="GJJ73653.1"/>
    </source>
</evidence>
<feature type="repeat" description="ANK" evidence="3">
    <location>
        <begin position="110"/>
        <end position="142"/>
    </location>
</feature>
<accession>A0A9P3HC22</accession>
<dbReference type="OrthoDB" id="194358at2759"/>
<dbReference type="SMART" id="SM00248">
    <property type="entry name" value="ANK"/>
    <property type="match status" value="3"/>
</dbReference>
<reference evidence="4" key="2">
    <citation type="journal article" date="2022" name="Microbiol. Resour. Announc.">
        <title>Whole-Genome Sequence of Entomortierella parvispora E1425, a Mucoromycotan Fungus Associated with Burkholderiaceae-Related Endosymbiotic Bacteria.</title>
        <authorList>
            <person name="Herlambang A."/>
            <person name="Guo Y."/>
            <person name="Takashima Y."/>
            <person name="Narisawa K."/>
            <person name="Ohta H."/>
            <person name="Nishizawa T."/>
        </authorList>
    </citation>
    <scope>NUCLEOTIDE SEQUENCE</scope>
    <source>
        <strain evidence="4">E1425</strain>
    </source>
</reference>
<dbReference type="PANTHER" id="PTHR24171:SF9">
    <property type="entry name" value="ANKYRIN REPEAT DOMAIN-CONTAINING PROTEIN 39"/>
    <property type="match status" value="1"/>
</dbReference>